<accession>U9TX62</accession>
<reference evidence="1" key="1">
    <citation type="submission" date="2013-07" db="EMBL/GenBank/DDBJ databases">
        <title>The genome of an arbuscular mycorrhizal fungus provides insights into the evolution of the oldest plant symbiosis.</title>
        <authorList>
            <consortium name="DOE Joint Genome Institute"/>
            <person name="Tisserant E."/>
            <person name="Malbreil M."/>
            <person name="Kuo A."/>
            <person name="Kohler A."/>
            <person name="Symeonidi A."/>
            <person name="Balestrini R."/>
            <person name="Charron P."/>
            <person name="Duensing N."/>
            <person name="Frei-dit-Frey N."/>
            <person name="Gianinazzi-Pearson V."/>
            <person name="Gilbert B."/>
            <person name="Handa Y."/>
            <person name="Hijri M."/>
            <person name="Kaul R."/>
            <person name="Kawaguchi M."/>
            <person name="Krajinski F."/>
            <person name="Lammers P."/>
            <person name="Lapierre D."/>
            <person name="Masclaux F.G."/>
            <person name="Murat C."/>
            <person name="Morin E."/>
            <person name="Ndikumana S."/>
            <person name="Pagni M."/>
            <person name="Petitpierre D."/>
            <person name="Requena N."/>
            <person name="Rosikiewicz P."/>
            <person name="Riley R."/>
            <person name="Saito K."/>
            <person name="San Clemente H."/>
            <person name="Shapiro H."/>
            <person name="van Tuinen D."/>
            <person name="Becard G."/>
            <person name="Bonfante P."/>
            <person name="Paszkowski U."/>
            <person name="Shachar-Hill Y."/>
            <person name="Young J.P."/>
            <person name="Sanders I.R."/>
            <person name="Henrissat B."/>
            <person name="Rensing S.A."/>
            <person name="Grigoriev I.V."/>
            <person name="Corradi N."/>
            <person name="Roux C."/>
            <person name="Martin F."/>
        </authorList>
    </citation>
    <scope>NUCLEOTIDE SEQUENCE</scope>
    <source>
        <strain evidence="1">DAOM 197198</strain>
    </source>
</reference>
<organism evidence="1">
    <name type="scientific">Rhizophagus irregularis (strain DAOM 181602 / DAOM 197198 / MUCL 43194)</name>
    <name type="common">Arbuscular mycorrhizal fungus</name>
    <name type="synonym">Glomus intraradices</name>
    <dbReference type="NCBI Taxonomy" id="747089"/>
    <lineage>
        <taxon>Eukaryota</taxon>
        <taxon>Fungi</taxon>
        <taxon>Fungi incertae sedis</taxon>
        <taxon>Mucoromycota</taxon>
        <taxon>Glomeromycotina</taxon>
        <taxon>Glomeromycetes</taxon>
        <taxon>Glomerales</taxon>
        <taxon>Glomeraceae</taxon>
        <taxon>Rhizophagus</taxon>
    </lineage>
</organism>
<sequence length="124" mass="13860">MTNITEEVERIELDLQDLTLGIPLREMKTNQKFKLMINQIMCDQNYKSFPGVLKVHVGILMLNNGSIPRGTATPRPVKVSVPTSLQMPMLVLKSGYLCTKKLSRHVIIIGTNQGSTGNSNRYTT</sequence>
<dbReference type="AlphaFoldDB" id="U9TX62"/>
<proteinExistence type="predicted"/>
<dbReference type="EMBL" id="KI284670">
    <property type="protein sequence ID" value="ESA12695.1"/>
    <property type="molecule type" value="Genomic_DNA"/>
</dbReference>
<gene>
    <name evidence="1" type="ORF">GLOINDRAFT_96221</name>
</gene>
<dbReference type="HOGENOM" id="CLU_2005101_0_0_1"/>
<protein>
    <submittedName>
        <fullName evidence="1">Uncharacterized protein</fullName>
    </submittedName>
</protein>
<evidence type="ECO:0000313" key="1">
    <source>
        <dbReference type="EMBL" id="ESA12695.1"/>
    </source>
</evidence>
<name>U9TX62_RHIID</name>